<feature type="region of interest" description="Disordered" evidence="1">
    <location>
        <begin position="298"/>
        <end position="318"/>
    </location>
</feature>
<accession>A0AAD7EMD4</accession>
<comment type="caution">
    <text evidence="2">The sequence shown here is derived from an EMBL/GenBank/DDBJ whole genome shotgun (WGS) entry which is preliminary data.</text>
</comment>
<feature type="region of interest" description="Disordered" evidence="1">
    <location>
        <begin position="1"/>
        <end position="32"/>
    </location>
</feature>
<protein>
    <submittedName>
        <fullName evidence="2">Uncharacterized protein</fullName>
    </submittedName>
</protein>
<reference evidence="2" key="1">
    <citation type="submission" date="2023-03" db="EMBL/GenBank/DDBJ databases">
        <title>Massive genome expansion in bonnet fungi (Mycena s.s.) driven by repeated elements and novel gene families across ecological guilds.</title>
        <authorList>
            <consortium name="Lawrence Berkeley National Laboratory"/>
            <person name="Harder C.B."/>
            <person name="Miyauchi S."/>
            <person name="Viragh M."/>
            <person name="Kuo A."/>
            <person name="Thoen E."/>
            <person name="Andreopoulos B."/>
            <person name="Lu D."/>
            <person name="Skrede I."/>
            <person name="Drula E."/>
            <person name="Henrissat B."/>
            <person name="Morin E."/>
            <person name="Kohler A."/>
            <person name="Barry K."/>
            <person name="LaButti K."/>
            <person name="Morin E."/>
            <person name="Salamov A."/>
            <person name="Lipzen A."/>
            <person name="Mereny Z."/>
            <person name="Hegedus B."/>
            <person name="Baldrian P."/>
            <person name="Stursova M."/>
            <person name="Weitz H."/>
            <person name="Taylor A."/>
            <person name="Grigoriev I.V."/>
            <person name="Nagy L.G."/>
            <person name="Martin F."/>
            <person name="Kauserud H."/>
        </authorList>
    </citation>
    <scope>NUCLEOTIDE SEQUENCE</scope>
    <source>
        <strain evidence="2">CBHHK002</strain>
    </source>
</reference>
<feature type="compositionally biased region" description="Low complexity" evidence="1">
    <location>
        <begin position="526"/>
        <end position="538"/>
    </location>
</feature>
<gene>
    <name evidence="2" type="ORF">DFH08DRAFT_1082794</name>
</gene>
<feature type="compositionally biased region" description="Pro residues" evidence="1">
    <location>
        <begin position="510"/>
        <end position="525"/>
    </location>
</feature>
<proteinExistence type="predicted"/>
<name>A0AAD7EMD4_9AGAR</name>
<feature type="region of interest" description="Disordered" evidence="1">
    <location>
        <begin position="502"/>
        <end position="599"/>
    </location>
</feature>
<feature type="region of interest" description="Disordered" evidence="1">
    <location>
        <begin position="60"/>
        <end position="86"/>
    </location>
</feature>
<evidence type="ECO:0000313" key="2">
    <source>
        <dbReference type="EMBL" id="KAJ7337591.1"/>
    </source>
</evidence>
<dbReference type="Proteomes" id="UP001218218">
    <property type="component" value="Unassembled WGS sequence"/>
</dbReference>
<dbReference type="EMBL" id="JARIHO010000029">
    <property type="protein sequence ID" value="KAJ7337591.1"/>
    <property type="molecule type" value="Genomic_DNA"/>
</dbReference>
<organism evidence="2 3">
    <name type="scientific">Mycena albidolilacea</name>
    <dbReference type="NCBI Taxonomy" id="1033008"/>
    <lineage>
        <taxon>Eukaryota</taxon>
        <taxon>Fungi</taxon>
        <taxon>Dikarya</taxon>
        <taxon>Basidiomycota</taxon>
        <taxon>Agaricomycotina</taxon>
        <taxon>Agaricomycetes</taxon>
        <taxon>Agaricomycetidae</taxon>
        <taxon>Agaricales</taxon>
        <taxon>Marasmiineae</taxon>
        <taxon>Mycenaceae</taxon>
        <taxon>Mycena</taxon>
    </lineage>
</organism>
<feature type="compositionally biased region" description="Low complexity" evidence="1">
    <location>
        <begin position="60"/>
        <end position="70"/>
    </location>
</feature>
<sequence length="599" mass="64023">MPPSRSPRLRTATASETLCPARTLPNAAALSTPPRPLLAEYLSTIPPTAACPADERVRASASFRTSSRPSSLRRRPARLSSSSSLLHASRTPSRLALPAFLPMRPSSSGTVHASSSSHVHLYLSSSKTTPATKPKRLACSDTRWGRSSALRAVERVSRSGGWSVAVLDRASSGFSGCGGGIRIIDAFGASASGSACISKAYAVVERPGGRGGHHARGIGERCPWVGDGGWRHMDVMAPPRVEGKARVQDEAVMDVGVDVIATDTGACFMTDRRESIHRMPSHKAATRPAALVPALMQPHHRPHRRHPGRPTPWSKRSRGYQRFRGSARAPLCIHPDDKTPPCDGGCPNGAHLGDGEAWAMHQAIHRWVRRQGRARWGTVVVEAVEVRLGAGCDPTIKLDAVGGAHCRIADGVIAIDCGRAFAPSSTALGSVHILINSTPAPCTSQLDPHHRRLLSTHIPAGLDARPITVTDSADLKRTLALAASGHVRDLFGHVVRSAVNDSGERTHWAMPPPPPPPPPRCPPRCSPRSSTSSSTTLTRSERRRYATCISPVPRRSKPQGAWALAEGRVHREASPTKIDASVSAAGDPNATEERLLRRC</sequence>
<keyword evidence="3" id="KW-1185">Reference proteome</keyword>
<feature type="compositionally biased region" description="Basic residues" evidence="1">
    <location>
        <begin position="298"/>
        <end position="308"/>
    </location>
</feature>
<evidence type="ECO:0000313" key="3">
    <source>
        <dbReference type="Proteomes" id="UP001218218"/>
    </source>
</evidence>
<dbReference type="AlphaFoldDB" id="A0AAD7EMD4"/>
<evidence type="ECO:0000256" key="1">
    <source>
        <dbReference type="SAM" id="MobiDB-lite"/>
    </source>
</evidence>